<evidence type="ECO:0000256" key="3">
    <source>
        <dbReference type="RuleBase" id="RU003560"/>
    </source>
</evidence>
<dbReference type="SUPFAM" id="SSF53383">
    <property type="entry name" value="PLP-dependent transferases"/>
    <property type="match status" value="1"/>
</dbReference>
<organism evidence="4 5">
    <name type="scientific">Aestuariivirga litoralis</name>
    <dbReference type="NCBI Taxonomy" id="2650924"/>
    <lineage>
        <taxon>Bacteria</taxon>
        <taxon>Pseudomonadati</taxon>
        <taxon>Pseudomonadota</taxon>
        <taxon>Alphaproteobacteria</taxon>
        <taxon>Hyphomicrobiales</taxon>
        <taxon>Aestuariivirgaceae</taxon>
        <taxon>Aestuariivirga</taxon>
    </lineage>
</organism>
<evidence type="ECO:0000313" key="5">
    <source>
        <dbReference type="Proteomes" id="UP000248795"/>
    </source>
</evidence>
<keyword evidence="4" id="KW-0032">Aminotransferase</keyword>
<gene>
    <name evidence="4" type="ORF">DK847_03530</name>
</gene>
<dbReference type="RefSeq" id="WP_111196201.1">
    <property type="nucleotide sequence ID" value="NZ_QKVK01000001.1"/>
</dbReference>
<dbReference type="InterPro" id="IPR015424">
    <property type="entry name" value="PyrdxlP-dep_Trfase"/>
</dbReference>
<dbReference type="InterPro" id="IPR015421">
    <property type="entry name" value="PyrdxlP-dep_Trfase_major"/>
</dbReference>
<comment type="cofactor">
    <cofactor evidence="1">
        <name>pyridoxal 5'-phosphate</name>
        <dbReference type="ChEBI" id="CHEBI:597326"/>
    </cofactor>
</comment>
<dbReference type="PANTHER" id="PTHR43713">
    <property type="entry name" value="GLUTAMATE-1-SEMIALDEHYDE 2,1-AMINOMUTASE"/>
    <property type="match status" value="1"/>
</dbReference>
<dbReference type="AlphaFoldDB" id="A0A2W2CFH4"/>
<keyword evidence="4" id="KW-0808">Transferase</keyword>
<keyword evidence="5" id="KW-1185">Reference proteome</keyword>
<evidence type="ECO:0000313" key="4">
    <source>
        <dbReference type="EMBL" id="PZF78873.1"/>
    </source>
</evidence>
<evidence type="ECO:0000256" key="2">
    <source>
        <dbReference type="ARBA" id="ARBA00022898"/>
    </source>
</evidence>
<dbReference type="InterPro" id="IPR005814">
    <property type="entry name" value="Aminotrans_3"/>
</dbReference>
<dbReference type="GO" id="GO:0008483">
    <property type="term" value="F:transaminase activity"/>
    <property type="evidence" value="ECO:0007669"/>
    <property type="project" value="UniProtKB-KW"/>
</dbReference>
<accession>A0A2W2CFH4</accession>
<dbReference type="NCBIfam" id="NF005453">
    <property type="entry name" value="PRK07046.1"/>
    <property type="match status" value="1"/>
</dbReference>
<reference evidence="5" key="1">
    <citation type="submission" date="2018-06" db="EMBL/GenBank/DDBJ databases">
        <title>Aestuariibacter litoralis strain KCTC 52945T.</title>
        <authorList>
            <person name="Li X."/>
            <person name="Salam N."/>
            <person name="Li J.-L."/>
            <person name="Chen Y.-M."/>
            <person name="Yang Z.-W."/>
            <person name="Zhang L.-Y."/>
            <person name="Han M.-X."/>
            <person name="Xiao M."/>
            <person name="Li W.-J."/>
        </authorList>
    </citation>
    <scope>NUCLEOTIDE SEQUENCE [LARGE SCALE GENOMIC DNA]</scope>
    <source>
        <strain evidence="5">KCTC 52945</strain>
    </source>
</reference>
<protein>
    <submittedName>
        <fullName evidence="4">Aspartate aminotransferase family protein</fullName>
    </submittedName>
</protein>
<dbReference type="GO" id="GO:0030170">
    <property type="term" value="F:pyridoxal phosphate binding"/>
    <property type="evidence" value="ECO:0007669"/>
    <property type="project" value="InterPro"/>
</dbReference>
<comment type="similarity">
    <text evidence="3">Belongs to the class-III pyridoxal-phosphate-dependent aminotransferase family.</text>
</comment>
<proteinExistence type="inferred from homology"/>
<dbReference type="EMBL" id="QKVK01000001">
    <property type="protein sequence ID" value="PZF78873.1"/>
    <property type="molecule type" value="Genomic_DNA"/>
</dbReference>
<dbReference type="Pfam" id="PF00202">
    <property type="entry name" value="Aminotran_3"/>
    <property type="match status" value="1"/>
</dbReference>
<comment type="caution">
    <text evidence="4">The sequence shown here is derived from an EMBL/GenBank/DDBJ whole genome shotgun (WGS) entry which is preliminary data.</text>
</comment>
<dbReference type="PANTHER" id="PTHR43713:SF3">
    <property type="entry name" value="GLUTAMATE-1-SEMIALDEHYDE 2,1-AMINOMUTASE 1, CHLOROPLASTIC-RELATED"/>
    <property type="match status" value="1"/>
</dbReference>
<dbReference type="Proteomes" id="UP000248795">
    <property type="component" value="Unassembled WGS sequence"/>
</dbReference>
<name>A0A2W2CFH4_9HYPH</name>
<dbReference type="InterPro" id="IPR015422">
    <property type="entry name" value="PyrdxlP-dep_Trfase_small"/>
</dbReference>
<evidence type="ECO:0000256" key="1">
    <source>
        <dbReference type="ARBA" id="ARBA00001933"/>
    </source>
</evidence>
<sequence>MPRTIPEQAIQAMLKREEALFTQRNPISKQLSEDAARNWLKGVPMHWMVDWGTPFPLFIARANGVDVTDADGNHYIDFCLGDTGAMFGHSPPAVVDALQREGANGFTTMMPSPDAAVVGKLLEDRFGLPCWQVTATASDANRAVIKWCRAITGRKKILVFNHCYHGAVDDTYVTIDGGTPHADPALIGEVRDLTQFTKVVEFNDIPALEKALADRDVACVLAEPIMTNVGMVLADDGYHSALRELTRRTGTLLIIDETHCMSSGPGGYTREYGLEPDGMVLGKPIAGGIPAAVYGFTQGVTDRIRKFLETRTPGHSGIGTTLSGSKIQLALMRAVLENYFTAEAFGPLVALAKRLEKGIADVIIKHGVAWHVVRVGARVEFMCTPDRPRNGGEAARVIHRPVDEAVHHYLLNRGVIVTPFHNMMLICPATTEAHVNQLVEGLDRCLTELMG</sequence>
<dbReference type="Gene3D" id="3.90.1150.10">
    <property type="entry name" value="Aspartate Aminotransferase, domain 1"/>
    <property type="match status" value="1"/>
</dbReference>
<dbReference type="Gene3D" id="3.40.640.10">
    <property type="entry name" value="Type I PLP-dependent aspartate aminotransferase-like (Major domain)"/>
    <property type="match status" value="1"/>
</dbReference>
<keyword evidence="2 3" id="KW-0663">Pyridoxal phosphate</keyword>